<comment type="caution">
    <text evidence="2">The sequence shown here is derived from an EMBL/GenBank/DDBJ whole genome shotgun (WGS) entry which is preliminary data.</text>
</comment>
<proteinExistence type="predicted"/>
<organism evidence="2 3">
    <name type="scientific">Meganyctiphanes norvegica</name>
    <name type="common">Northern krill</name>
    <name type="synonym">Thysanopoda norvegica</name>
    <dbReference type="NCBI Taxonomy" id="48144"/>
    <lineage>
        <taxon>Eukaryota</taxon>
        <taxon>Metazoa</taxon>
        <taxon>Ecdysozoa</taxon>
        <taxon>Arthropoda</taxon>
        <taxon>Crustacea</taxon>
        <taxon>Multicrustacea</taxon>
        <taxon>Malacostraca</taxon>
        <taxon>Eumalacostraca</taxon>
        <taxon>Eucarida</taxon>
        <taxon>Euphausiacea</taxon>
        <taxon>Euphausiidae</taxon>
        <taxon>Meganyctiphanes</taxon>
    </lineage>
</organism>
<keyword evidence="3" id="KW-1185">Reference proteome</keyword>
<dbReference type="EMBL" id="CAXKWB010001288">
    <property type="protein sequence ID" value="CAL4063877.1"/>
    <property type="molecule type" value="Genomic_DNA"/>
</dbReference>
<feature type="non-terminal residue" evidence="2">
    <location>
        <position position="1"/>
    </location>
</feature>
<evidence type="ECO:0000256" key="1">
    <source>
        <dbReference type="SAM" id="MobiDB-lite"/>
    </source>
</evidence>
<protein>
    <submittedName>
        <fullName evidence="2">Uncharacterized protein</fullName>
    </submittedName>
</protein>
<name>A0AAV2PVK3_MEGNR</name>
<evidence type="ECO:0000313" key="3">
    <source>
        <dbReference type="Proteomes" id="UP001497623"/>
    </source>
</evidence>
<evidence type="ECO:0000313" key="2">
    <source>
        <dbReference type="EMBL" id="CAL4063877.1"/>
    </source>
</evidence>
<dbReference type="AlphaFoldDB" id="A0AAV2PVK3"/>
<feature type="compositionally biased region" description="Low complexity" evidence="1">
    <location>
        <begin position="109"/>
        <end position="132"/>
    </location>
</feature>
<reference evidence="2 3" key="1">
    <citation type="submission" date="2024-05" db="EMBL/GenBank/DDBJ databases">
        <authorList>
            <person name="Wallberg A."/>
        </authorList>
    </citation>
    <scope>NUCLEOTIDE SEQUENCE [LARGE SCALE GENOMIC DNA]</scope>
</reference>
<sequence>PYIYLYRSRRIQREVRRLFGLSLKSSLGGSRGFNSARRLPLRLQLEMIPPSPTVLDGNFDLDSTTIALYHNLQPKIIPVHVSPFTTVINKLFRLNSIKSEPWEDVVTPTSSNSSNTNSNSITMSSSTTSSSSAVTGTPVEETESMLPRMLTGIHHQPEL</sequence>
<accession>A0AAV2PVK3</accession>
<dbReference type="Proteomes" id="UP001497623">
    <property type="component" value="Unassembled WGS sequence"/>
</dbReference>
<feature type="region of interest" description="Disordered" evidence="1">
    <location>
        <begin position="104"/>
        <end position="159"/>
    </location>
</feature>
<gene>
    <name evidence="2" type="ORF">MNOR_LOCUS3690</name>
</gene>